<evidence type="ECO:0000313" key="4">
    <source>
        <dbReference type="Proteomes" id="UP001281761"/>
    </source>
</evidence>
<dbReference type="InterPro" id="IPR011989">
    <property type="entry name" value="ARM-like"/>
</dbReference>
<evidence type="ECO:0000256" key="2">
    <source>
        <dbReference type="SAM" id="MobiDB-lite"/>
    </source>
</evidence>
<comment type="caution">
    <text evidence="3">The sequence shown here is derived from an EMBL/GenBank/DDBJ whole genome shotgun (WGS) entry which is preliminary data.</text>
</comment>
<feature type="compositionally biased region" description="Low complexity" evidence="2">
    <location>
        <begin position="208"/>
        <end position="217"/>
    </location>
</feature>
<feature type="region of interest" description="Disordered" evidence="2">
    <location>
        <begin position="200"/>
        <end position="242"/>
    </location>
</feature>
<proteinExistence type="predicted"/>
<feature type="region of interest" description="Disordered" evidence="2">
    <location>
        <begin position="295"/>
        <end position="323"/>
    </location>
</feature>
<dbReference type="Gene3D" id="2.60.120.920">
    <property type="match status" value="1"/>
</dbReference>
<evidence type="ECO:0000313" key="3">
    <source>
        <dbReference type="EMBL" id="KAK2948279.1"/>
    </source>
</evidence>
<organism evidence="3 4">
    <name type="scientific">Blattamonas nauphoetae</name>
    <dbReference type="NCBI Taxonomy" id="2049346"/>
    <lineage>
        <taxon>Eukaryota</taxon>
        <taxon>Metamonada</taxon>
        <taxon>Preaxostyla</taxon>
        <taxon>Oxymonadida</taxon>
        <taxon>Blattamonas</taxon>
    </lineage>
</organism>
<feature type="compositionally biased region" description="Acidic residues" evidence="2">
    <location>
        <begin position="310"/>
        <end position="323"/>
    </location>
</feature>
<dbReference type="InterPro" id="IPR016024">
    <property type="entry name" value="ARM-type_fold"/>
</dbReference>
<protein>
    <recommendedName>
        <fullName evidence="5">TOG domain-containing protein</fullName>
    </recommendedName>
</protein>
<dbReference type="Gene3D" id="1.25.10.10">
    <property type="entry name" value="Leucine-rich Repeat Variant"/>
    <property type="match status" value="1"/>
</dbReference>
<dbReference type="Proteomes" id="UP001281761">
    <property type="component" value="Unassembled WGS sequence"/>
</dbReference>
<dbReference type="SUPFAM" id="SSF48371">
    <property type="entry name" value="ARM repeat"/>
    <property type="match status" value="1"/>
</dbReference>
<reference evidence="3 4" key="1">
    <citation type="journal article" date="2022" name="bioRxiv">
        <title>Genomics of Preaxostyla Flagellates Illuminates Evolutionary Transitions and the Path Towards Mitochondrial Loss.</title>
        <authorList>
            <person name="Novak L.V.F."/>
            <person name="Treitli S.C."/>
            <person name="Pyrih J."/>
            <person name="Halakuc P."/>
            <person name="Pipaliya S.V."/>
            <person name="Vacek V."/>
            <person name="Brzon O."/>
            <person name="Soukal P."/>
            <person name="Eme L."/>
            <person name="Dacks J.B."/>
            <person name="Karnkowska A."/>
            <person name="Elias M."/>
            <person name="Hampl V."/>
        </authorList>
    </citation>
    <scope>NUCLEOTIDE SEQUENCE [LARGE SCALE GENOMIC DNA]</scope>
    <source>
        <strain evidence="3">NAU3</strain>
        <tissue evidence="3">Gut</tissue>
    </source>
</reference>
<dbReference type="EMBL" id="JARBJD010000180">
    <property type="protein sequence ID" value="KAK2948279.1"/>
    <property type="molecule type" value="Genomic_DNA"/>
</dbReference>
<evidence type="ECO:0008006" key="5">
    <source>
        <dbReference type="Google" id="ProtNLM"/>
    </source>
</evidence>
<accession>A0ABQ9XBN7</accession>
<evidence type="ECO:0000256" key="1">
    <source>
        <dbReference type="SAM" id="Coils"/>
    </source>
</evidence>
<feature type="compositionally biased region" description="Basic and acidic residues" evidence="2">
    <location>
        <begin position="225"/>
        <end position="234"/>
    </location>
</feature>
<name>A0ABQ9XBN7_9EUKA</name>
<feature type="coiled-coil region" evidence="1">
    <location>
        <begin position="362"/>
        <end position="404"/>
    </location>
</feature>
<keyword evidence="4" id="KW-1185">Reference proteome</keyword>
<dbReference type="InterPro" id="IPR043136">
    <property type="entry name" value="B30.2/SPRY_sf"/>
</dbReference>
<keyword evidence="1" id="KW-0175">Coiled coil</keyword>
<gene>
    <name evidence="3" type="ORF">BLNAU_16815</name>
</gene>
<sequence length="530" mass="58410">MLSNPDSSSTIIPTTDRSVIKPNEEKEELFEKIRKLETESKEIRVEIAKELVNLCLNDSGNKKGVGIALMEGRILPILGHQLGLRLCVEVRVVFQVLFDAVLALISNDETGSLSKHFPSLLALSQNSDNRISEPVIATIGLITHRLSSPPEMELFLQSGILESLVSSVRTHPNAHVRRAIVVALGEIGVGLKLAVVREEATKRRKTGKSSPSPTPSKNSEETEIDEHQMERSSHDQPSGSFADPLSCVSLSAWEVRALGSVKWAREDKGGTDFVSRCLRGIGIVREGLTKVVRGWGEEEEEKSQKKRENEDGEEEGEEWNGEEDVGVRQVAGSVCGVVFGEVFGVKSSWCRSGVVGVRGSDVEEIRAELSKKMEEQREALESRLESTLQTLEEERKQNKQKEHSPIINGLASSRVCLSSFLSSPASLSFCPACKMMLKCRKGQSQTTHGSVAFKTGDEVELEVDMESRTCHFFVNNVQTKVFTRGIPASIKLAISFYGTNDAFSPLTKLEEEAKGVIVEMIAVCFQVNQR</sequence>